<evidence type="ECO:0000313" key="3">
    <source>
        <dbReference type="Proteomes" id="UP001596414"/>
    </source>
</evidence>
<evidence type="ECO:0000313" key="2">
    <source>
        <dbReference type="EMBL" id="MFC7127546.1"/>
    </source>
</evidence>
<feature type="region of interest" description="Disordered" evidence="1">
    <location>
        <begin position="384"/>
        <end position="428"/>
    </location>
</feature>
<comment type="caution">
    <text evidence="2">The sequence shown here is derived from an EMBL/GenBank/DDBJ whole genome shotgun (WGS) entry which is preliminary data.</text>
</comment>
<dbReference type="EMBL" id="JBHSZQ010000050">
    <property type="protein sequence ID" value="MFC7127546.1"/>
    <property type="molecule type" value="Genomic_DNA"/>
</dbReference>
<accession>A0ABD5X8R9</accession>
<evidence type="ECO:0000256" key="1">
    <source>
        <dbReference type="SAM" id="MobiDB-lite"/>
    </source>
</evidence>
<feature type="region of interest" description="Disordered" evidence="1">
    <location>
        <begin position="440"/>
        <end position="492"/>
    </location>
</feature>
<organism evidence="2 3">
    <name type="scientific">Halovenus rubra</name>
    <dbReference type="NCBI Taxonomy" id="869890"/>
    <lineage>
        <taxon>Archaea</taxon>
        <taxon>Methanobacteriati</taxon>
        <taxon>Methanobacteriota</taxon>
        <taxon>Stenosarchaea group</taxon>
        <taxon>Halobacteria</taxon>
        <taxon>Halobacteriales</taxon>
        <taxon>Haloarculaceae</taxon>
        <taxon>Halovenus</taxon>
    </lineage>
</organism>
<dbReference type="Proteomes" id="UP001596414">
    <property type="component" value="Unassembled WGS sequence"/>
</dbReference>
<dbReference type="RefSeq" id="WP_267639039.1">
    <property type="nucleotide sequence ID" value="NZ_JAODIY010000048.1"/>
</dbReference>
<name>A0ABD5X8R9_9EURY</name>
<proteinExistence type="predicted"/>
<feature type="compositionally biased region" description="Polar residues" evidence="1">
    <location>
        <begin position="384"/>
        <end position="406"/>
    </location>
</feature>
<sequence>MNENGLIRTDGDSQEQVEIPVGLIVTEKELVFGAVDSDGSNAVSFGYGELASVDVTENALVFTTSDGVHWRFVLPDSVHDGVDGAIRHLSWVGDVRNHIRSTVNDVELATGQIRALRDNHEWGAAVDTYRKIRTQLDAVICMVQTTTPLSDGTLSPELANLDRQLESACARLYIDRSRSQLELVSHLLECQDYEQAETVFGRVIDYYDHAQCHSEEIRRADAFQFGRQRTLVDDLEALRWDIDTTAAEPVQQAKEATVRAETAETLSAEIDHLETALDRYRGIQTVAWYGYLANDAEAIQETSKQIGTQLIDCHERAARTKWNDGSRLETENWLEDAIEACTAATEHLERAHELAETFDPQRVSAFESRLNQMFDILLGMQDTARGSGTVKNTNSKETADTGNDVTADNLPSVRTTDSHQRPTLDDVAGLDLHHDITLDLDGESRPLNNSQRTDKELPADVDGLDDARDDTDNTTTEDETHSEPYQTSNRTE</sequence>
<reference evidence="2 3" key="1">
    <citation type="journal article" date="2014" name="Int. J. Syst. Evol. Microbiol.">
        <title>Complete genome sequence of Corynebacterium casei LMG S-19264T (=DSM 44701T), isolated from a smear-ripened cheese.</title>
        <authorList>
            <consortium name="US DOE Joint Genome Institute (JGI-PGF)"/>
            <person name="Walter F."/>
            <person name="Albersmeier A."/>
            <person name="Kalinowski J."/>
            <person name="Ruckert C."/>
        </authorList>
    </citation>
    <scope>NUCLEOTIDE SEQUENCE [LARGE SCALE GENOMIC DNA]</scope>
    <source>
        <strain evidence="2 3">CGMCC 4.7215</strain>
    </source>
</reference>
<dbReference type="AlphaFoldDB" id="A0ABD5X8R9"/>
<protein>
    <submittedName>
        <fullName evidence="2">Uncharacterized protein</fullName>
    </submittedName>
</protein>
<gene>
    <name evidence="2" type="ORF">ACFQJ7_16230</name>
</gene>